<name>A0A3B0XXM3_9ZZZZ</name>
<dbReference type="SUPFAM" id="SSF103473">
    <property type="entry name" value="MFS general substrate transporter"/>
    <property type="match status" value="1"/>
</dbReference>
<feature type="transmembrane region" description="Helical" evidence="8">
    <location>
        <begin position="298"/>
        <end position="318"/>
    </location>
</feature>
<keyword evidence="5 8" id="KW-0812">Transmembrane</keyword>
<dbReference type="EMBL" id="UOFH01000411">
    <property type="protein sequence ID" value="VAW67912.1"/>
    <property type="molecule type" value="Genomic_DNA"/>
</dbReference>
<dbReference type="GO" id="GO:0005886">
    <property type="term" value="C:plasma membrane"/>
    <property type="evidence" value="ECO:0007669"/>
    <property type="project" value="UniProtKB-SubCell"/>
</dbReference>
<feature type="transmembrane region" description="Helical" evidence="8">
    <location>
        <begin position="388"/>
        <end position="406"/>
    </location>
</feature>
<evidence type="ECO:0000256" key="1">
    <source>
        <dbReference type="ARBA" id="ARBA00004429"/>
    </source>
</evidence>
<feature type="domain" description="Major facilitator superfamily associated" evidence="9">
    <location>
        <begin position="39"/>
        <end position="392"/>
    </location>
</feature>
<dbReference type="PIRSF" id="PIRSF004925">
    <property type="entry name" value="HcaT"/>
    <property type="match status" value="1"/>
</dbReference>
<feature type="transmembrane region" description="Helical" evidence="8">
    <location>
        <begin position="359"/>
        <end position="382"/>
    </location>
</feature>
<evidence type="ECO:0000313" key="10">
    <source>
        <dbReference type="EMBL" id="VAW67912.1"/>
    </source>
</evidence>
<dbReference type="GO" id="GO:0015528">
    <property type="term" value="F:lactose:proton symporter activity"/>
    <property type="evidence" value="ECO:0007669"/>
    <property type="project" value="TreeGrafter"/>
</dbReference>
<proteinExistence type="predicted"/>
<feature type="transmembrane region" description="Helical" evidence="8">
    <location>
        <begin position="165"/>
        <end position="184"/>
    </location>
</feature>
<dbReference type="AlphaFoldDB" id="A0A3B0XXM3"/>
<gene>
    <name evidence="10" type="ORF">MNBD_GAMMA08-1789</name>
</gene>
<feature type="transmembrane region" description="Helical" evidence="8">
    <location>
        <begin position="128"/>
        <end position="144"/>
    </location>
</feature>
<keyword evidence="4" id="KW-0997">Cell inner membrane</keyword>
<feature type="transmembrane region" description="Helical" evidence="8">
    <location>
        <begin position="105"/>
        <end position="122"/>
    </location>
</feature>
<feature type="transmembrane region" description="Helical" evidence="8">
    <location>
        <begin position="324"/>
        <end position="347"/>
    </location>
</feature>
<feature type="transmembrane region" description="Helical" evidence="8">
    <location>
        <begin position="74"/>
        <end position="93"/>
    </location>
</feature>
<evidence type="ECO:0000256" key="2">
    <source>
        <dbReference type="ARBA" id="ARBA00022448"/>
    </source>
</evidence>
<dbReference type="CDD" id="cd17335">
    <property type="entry name" value="MFS_MFSD6"/>
    <property type="match status" value="1"/>
</dbReference>
<dbReference type="Pfam" id="PF12832">
    <property type="entry name" value="MFS_1_like"/>
    <property type="match status" value="1"/>
</dbReference>
<evidence type="ECO:0000256" key="4">
    <source>
        <dbReference type="ARBA" id="ARBA00022519"/>
    </source>
</evidence>
<comment type="subcellular location">
    <subcellularLocation>
        <location evidence="1">Cell inner membrane</location>
        <topology evidence="1">Multi-pass membrane protein</topology>
    </subcellularLocation>
</comment>
<organism evidence="10">
    <name type="scientific">hydrothermal vent metagenome</name>
    <dbReference type="NCBI Taxonomy" id="652676"/>
    <lineage>
        <taxon>unclassified sequences</taxon>
        <taxon>metagenomes</taxon>
        <taxon>ecological metagenomes</taxon>
    </lineage>
</organism>
<evidence type="ECO:0000256" key="5">
    <source>
        <dbReference type="ARBA" id="ARBA00022692"/>
    </source>
</evidence>
<feature type="transmembrane region" description="Helical" evidence="8">
    <location>
        <begin position="190"/>
        <end position="211"/>
    </location>
</feature>
<feature type="transmembrane region" description="Helical" evidence="8">
    <location>
        <begin position="264"/>
        <end position="286"/>
    </location>
</feature>
<keyword evidence="7 8" id="KW-0472">Membrane</keyword>
<feature type="transmembrane region" description="Helical" evidence="8">
    <location>
        <begin position="232"/>
        <end position="252"/>
    </location>
</feature>
<feature type="transmembrane region" description="Helical" evidence="8">
    <location>
        <begin position="44"/>
        <end position="62"/>
    </location>
</feature>
<dbReference type="NCBIfam" id="NF037955">
    <property type="entry name" value="mfs"/>
    <property type="match status" value="1"/>
</dbReference>
<evidence type="ECO:0000256" key="7">
    <source>
        <dbReference type="ARBA" id="ARBA00023136"/>
    </source>
</evidence>
<dbReference type="InterPro" id="IPR026032">
    <property type="entry name" value="HcaT-like"/>
</dbReference>
<sequence length="417" mass="47176">MFILCACGTLQQKKTFAFIRVFFFSSAFYFSMTSPKMPYWRLSGFYWFYFASLGIVVPFWSLYLNSLGFDAKSIGELMAILMATKIVAPYLWSWIADHTGHCMKIIRIASICSSIAFLGVFINSSFWWLALVMLLFSFFWNATLPQFEANTMNYLGDDTHKYSVVRLWGSLGFVFSVVVIGFLLDEVGYQLVPISIFILYVCITVFSFLVSDAPQKVLHTNHKSILNVIKKPHVIALLAVCFLMQVSHAPYYTFYSLYLKQFDYSSATLGWLWALGVMAEVILFMFMHKLMPKYSTKFLLIIALFLTTVRWLLIGSYVENFPVIIFAQCLHAASFGLYHAVAIELFHKNFKGKLQGRGQALYSALSFGAGGALGTVLSGVFWDVYSPQIIFSAAAGASFIALLITLKFSSLEVKVEH</sequence>
<feature type="transmembrane region" description="Helical" evidence="8">
    <location>
        <begin position="15"/>
        <end position="32"/>
    </location>
</feature>
<evidence type="ECO:0000256" key="3">
    <source>
        <dbReference type="ARBA" id="ARBA00022475"/>
    </source>
</evidence>
<reference evidence="10" key="1">
    <citation type="submission" date="2018-06" db="EMBL/GenBank/DDBJ databases">
        <authorList>
            <person name="Zhirakovskaya E."/>
        </authorList>
    </citation>
    <scope>NUCLEOTIDE SEQUENCE</scope>
</reference>
<dbReference type="PANTHER" id="PTHR23522">
    <property type="entry name" value="BLL5896 PROTEIN"/>
    <property type="match status" value="1"/>
</dbReference>
<evidence type="ECO:0000256" key="6">
    <source>
        <dbReference type="ARBA" id="ARBA00022989"/>
    </source>
</evidence>
<accession>A0A3B0XXM3</accession>
<dbReference type="GO" id="GO:0030395">
    <property type="term" value="F:lactose binding"/>
    <property type="evidence" value="ECO:0007669"/>
    <property type="project" value="TreeGrafter"/>
</dbReference>
<keyword evidence="3" id="KW-1003">Cell membrane</keyword>
<evidence type="ECO:0000259" key="9">
    <source>
        <dbReference type="Pfam" id="PF12832"/>
    </source>
</evidence>
<dbReference type="PANTHER" id="PTHR23522:SF10">
    <property type="entry name" value="3-PHENYLPROPIONIC ACID TRANSPORTER-RELATED"/>
    <property type="match status" value="1"/>
</dbReference>
<evidence type="ECO:0000256" key="8">
    <source>
        <dbReference type="SAM" id="Phobius"/>
    </source>
</evidence>
<dbReference type="InterPro" id="IPR024989">
    <property type="entry name" value="MFS_assoc_dom"/>
</dbReference>
<dbReference type="Gene3D" id="1.20.1250.20">
    <property type="entry name" value="MFS general substrate transporter like domains"/>
    <property type="match status" value="2"/>
</dbReference>
<protein>
    <submittedName>
        <fullName evidence="10">Nucleoside:H+ symporter:Major facilitator superfamily</fullName>
    </submittedName>
</protein>
<keyword evidence="2" id="KW-0813">Transport</keyword>
<dbReference type="InterPro" id="IPR036259">
    <property type="entry name" value="MFS_trans_sf"/>
</dbReference>
<keyword evidence="6 8" id="KW-1133">Transmembrane helix</keyword>